<feature type="domain" description="CSC1/OSCA1-like N-terminal transmembrane" evidence="10">
    <location>
        <begin position="8"/>
        <end position="177"/>
    </location>
</feature>
<sequence length="928" mass="103035">MAVSGKSLAITVGIYAIILIVAVLLFSKWRLAKLTRKFYAPKRYVVTEGYPKPPPLATTFGGWVPQVFKMSEAEVIRCAGVDAAMYLKILRMGFELFLAVSFLVLVIILPINCTGDEVDNLIATNTTATNDATGEKYTFTSLDKTTISNIPSHSSMLWAHAVITWAVTFVAYWWLWKYNKEALRLRIFYLLNQPAGAESHTVLLQDVPGVAYGTIPNRADGTLLKIIPKSIKQKAFQQTEMLANKGMNIAKGVKVDVPIDLAKDTAADNAAAAAALSTGAINVEATTGRWEMRDEWVTAVNEIQANDGSVKAMVEGTLHRVYHDDLSAVHMVHDTSKLDPLVAEYEKRKQALTDMVDNYISLKRRGKELKVKQMTVVGATMGAWGKEKYGMKPKKVEALEFLRDRMTELRRAIREAQEEALEPGHVFPAAFATFRNRTSQVVAARTLMSEDLATWRCQGAPRAEEILWNNLGFRVWERAGRSLAMWAAFWAMAAFFMIPVTAVQGLLTMNSFLNFLNSIPIVGALVTGMLPGLALKIFLIIIPIIITIMNKWSGMVSVTQVDLGLISRYFIFQVITVFLGSFIAGTFANQLDQFIHDPGSIVTLIGTSAPQTAFFFMTYLLIGAFLDSAFGLMRFIPLIIFWVKSRFLAGTERAKARLWQDQTMTYGTMLPDNTISILLGLVFCIICPVITPVACFYFAMQYLVWKYQLIYTYGNVYQTGGLLWMKVFDQCMVGLAFLHLMMVAILGVKKSVGPPIFCAILWIFDIMFTIAVHKRFWRPQECLSLISAAEMDAKEAATLGAPGKGADEEVRQRYLSPSFKFDEAEHDQVLEEAERMRKVVVEGAEDEKLFAQEAEASVHSSVADEAEGRVTAARTDDTAAAGADLEAGARETEAFQDTVEQGGPGSFRSVTLSHYEDASEEMRGAKQA</sequence>
<dbReference type="Pfam" id="PF02714">
    <property type="entry name" value="RSN1_7TM"/>
    <property type="match status" value="1"/>
</dbReference>
<keyword evidence="6 8" id="KW-0472">Membrane</keyword>
<proteinExistence type="inferred from homology"/>
<feature type="transmembrane region" description="Helical" evidence="8">
    <location>
        <begin position="483"/>
        <end position="507"/>
    </location>
</feature>
<dbReference type="GO" id="GO:0005886">
    <property type="term" value="C:plasma membrane"/>
    <property type="evidence" value="ECO:0007669"/>
    <property type="project" value="TreeGrafter"/>
</dbReference>
<dbReference type="OrthoDB" id="1689567at2759"/>
<reference evidence="12 13" key="1">
    <citation type="journal article" date="2018" name="Plant J.">
        <title>Genome sequences of Chlorella sorokiniana UTEX 1602 and Micractinium conductrix SAG 241.80: implications to maltose excretion by a green alga.</title>
        <authorList>
            <person name="Arriola M.B."/>
            <person name="Velmurugan N."/>
            <person name="Zhang Y."/>
            <person name="Plunkett M.H."/>
            <person name="Hondzo H."/>
            <person name="Barney B.M."/>
        </authorList>
    </citation>
    <scope>NUCLEOTIDE SEQUENCE [LARGE SCALE GENOMIC DNA]</scope>
    <source>
        <strain evidence="13">UTEX 1602</strain>
    </source>
</reference>
<keyword evidence="3" id="KW-0813">Transport</keyword>
<evidence type="ECO:0000256" key="3">
    <source>
        <dbReference type="ARBA" id="ARBA00022448"/>
    </source>
</evidence>
<feature type="transmembrane region" description="Helical" evidence="8">
    <location>
        <begin position="94"/>
        <end position="111"/>
    </location>
</feature>
<keyword evidence="4 8" id="KW-0812">Transmembrane</keyword>
<dbReference type="AlphaFoldDB" id="A0A2P6U526"/>
<feature type="transmembrane region" description="Helical" evidence="8">
    <location>
        <begin position="519"/>
        <end position="548"/>
    </location>
</feature>
<feature type="transmembrane region" description="Helical" evidence="8">
    <location>
        <begin position="569"/>
        <end position="588"/>
    </location>
</feature>
<evidence type="ECO:0000313" key="13">
    <source>
        <dbReference type="Proteomes" id="UP000239899"/>
    </source>
</evidence>
<accession>A0A2P6U526</accession>
<feature type="compositionally biased region" description="Basic and acidic residues" evidence="7">
    <location>
        <begin position="914"/>
        <end position="928"/>
    </location>
</feature>
<dbReference type="PANTHER" id="PTHR13018:SF5">
    <property type="entry name" value="RE44586P"/>
    <property type="match status" value="1"/>
</dbReference>
<feature type="domain" description="CSC1/OSCA1-like cytosolic" evidence="11">
    <location>
        <begin position="317"/>
        <end position="470"/>
    </location>
</feature>
<evidence type="ECO:0000259" key="10">
    <source>
        <dbReference type="Pfam" id="PF13967"/>
    </source>
</evidence>
<feature type="transmembrane region" description="Helical" evidence="8">
    <location>
        <begin position="675"/>
        <end position="699"/>
    </location>
</feature>
<evidence type="ECO:0000256" key="7">
    <source>
        <dbReference type="SAM" id="MobiDB-lite"/>
    </source>
</evidence>
<dbReference type="InterPro" id="IPR032880">
    <property type="entry name" value="CSC1/OSCA1-like_N"/>
</dbReference>
<evidence type="ECO:0000256" key="8">
    <source>
        <dbReference type="SAM" id="Phobius"/>
    </source>
</evidence>
<evidence type="ECO:0000259" key="9">
    <source>
        <dbReference type="Pfam" id="PF02714"/>
    </source>
</evidence>
<dbReference type="Pfam" id="PF13967">
    <property type="entry name" value="RSN1_TM"/>
    <property type="match status" value="1"/>
</dbReference>
<protein>
    <submittedName>
        <fullName evidence="12">ERD4-related membrane</fullName>
    </submittedName>
</protein>
<dbReference type="EMBL" id="LHPG02000001">
    <property type="protein sequence ID" value="PRW61421.1"/>
    <property type="molecule type" value="Genomic_DNA"/>
</dbReference>
<dbReference type="Proteomes" id="UP000239899">
    <property type="component" value="Unassembled WGS sequence"/>
</dbReference>
<feature type="transmembrane region" description="Helical" evidence="8">
    <location>
        <begin position="752"/>
        <end position="772"/>
    </location>
</feature>
<feature type="transmembrane region" description="Helical" evidence="8">
    <location>
        <begin position="600"/>
        <end position="622"/>
    </location>
</feature>
<comment type="caution">
    <text evidence="12">The sequence shown here is derived from an EMBL/GenBank/DDBJ whole genome shotgun (WGS) entry which is preliminary data.</text>
</comment>
<feature type="region of interest" description="Disordered" evidence="7">
    <location>
        <begin position="860"/>
        <end position="928"/>
    </location>
</feature>
<keyword evidence="13" id="KW-1185">Reference proteome</keyword>
<feature type="transmembrane region" description="Helical" evidence="8">
    <location>
        <begin position="157"/>
        <end position="176"/>
    </location>
</feature>
<keyword evidence="5 8" id="KW-1133">Transmembrane helix</keyword>
<feature type="domain" description="CSC1/OSCA1-like 7TM region" evidence="9">
    <location>
        <begin position="481"/>
        <end position="745"/>
    </location>
</feature>
<evidence type="ECO:0000256" key="4">
    <source>
        <dbReference type="ARBA" id="ARBA00022692"/>
    </source>
</evidence>
<feature type="transmembrane region" description="Helical" evidence="8">
    <location>
        <begin position="629"/>
        <end position="649"/>
    </location>
</feature>
<organism evidence="12 13">
    <name type="scientific">Chlorella sorokiniana</name>
    <name type="common">Freshwater green alga</name>
    <dbReference type="NCBI Taxonomy" id="3076"/>
    <lineage>
        <taxon>Eukaryota</taxon>
        <taxon>Viridiplantae</taxon>
        <taxon>Chlorophyta</taxon>
        <taxon>core chlorophytes</taxon>
        <taxon>Trebouxiophyceae</taxon>
        <taxon>Chlorellales</taxon>
        <taxon>Chlorellaceae</taxon>
        <taxon>Chlorella clade</taxon>
        <taxon>Chlorella</taxon>
    </lineage>
</organism>
<dbReference type="InterPro" id="IPR003864">
    <property type="entry name" value="CSC1/OSCA1-like_7TM"/>
</dbReference>
<dbReference type="PANTHER" id="PTHR13018">
    <property type="entry name" value="PROBABLE MEMBRANE PROTEIN DUF221-RELATED"/>
    <property type="match status" value="1"/>
</dbReference>
<evidence type="ECO:0000256" key="2">
    <source>
        <dbReference type="ARBA" id="ARBA00007779"/>
    </source>
</evidence>
<evidence type="ECO:0000313" key="12">
    <source>
        <dbReference type="EMBL" id="PRW61421.1"/>
    </source>
</evidence>
<comment type="similarity">
    <text evidence="2">Belongs to the CSC1 (TC 1.A.17) family.</text>
</comment>
<evidence type="ECO:0000259" key="11">
    <source>
        <dbReference type="Pfam" id="PF14703"/>
    </source>
</evidence>
<dbReference type="InterPro" id="IPR027815">
    <property type="entry name" value="CSC1/OSCA1-like_cyt"/>
</dbReference>
<dbReference type="GO" id="GO:0005227">
    <property type="term" value="F:calcium-activated cation channel activity"/>
    <property type="evidence" value="ECO:0007669"/>
    <property type="project" value="InterPro"/>
</dbReference>
<gene>
    <name evidence="12" type="ORF">C2E21_0070</name>
</gene>
<evidence type="ECO:0000256" key="6">
    <source>
        <dbReference type="ARBA" id="ARBA00023136"/>
    </source>
</evidence>
<evidence type="ECO:0000256" key="1">
    <source>
        <dbReference type="ARBA" id="ARBA00004141"/>
    </source>
</evidence>
<name>A0A2P6U526_CHLSO</name>
<dbReference type="Pfam" id="PF14703">
    <property type="entry name" value="PHM7_cyt"/>
    <property type="match status" value="1"/>
</dbReference>
<feature type="transmembrane region" description="Helical" evidence="8">
    <location>
        <begin position="6"/>
        <end position="27"/>
    </location>
</feature>
<comment type="subcellular location">
    <subcellularLocation>
        <location evidence="1">Membrane</location>
        <topology evidence="1">Multi-pass membrane protein</topology>
    </subcellularLocation>
</comment>
<feature type="transmembrane region" description="Helical" evidence="8">
    <location>
        <begin position="727"/>
        <end position="746"/>
    </location>
</feature>
<evidence type="ECO:0000256" key="5">
    <source>
        <dbReference type="ARBA" id="ARBA00022989"/>
    </source>
</evidence>
<dbReference type="InterPro" id="IPR045122">
    <property type="entry name" value="Csc1-like"/>
</dbReference>
<feature type="compositionally biased region" description="Low complexity" evidence="7">
    <location>
        <begin position="869"/>
        <end position="886"/>
    </location>
</feature>